<dbReference type="EMBL" id="CP029042">
    <property type="protein sequence ID" value="AZS69769.1"/>
    <property type="molecule type" value="Genomic_DNA"/>
</dbReference>
<name>A0A3Q9K6P2_9ACTN</name>
<proteinExistence type="predicted"/>
<accession>A0A3Q9K6P2</accession>
<dbReference type="Gene3D" id="3.40.50.10140">
    <property type="entry name" value="Toll/interleukin-1 receptor homology (TIR) domain"/>
    <property type="match status" value="1"/>
</dbReference>
<sequence length="211" mass="23100">MRKGRTIMAGVFINYRTGDGAVAAVLLDEKLKDVFGPENVFRDRRTTAPGAHFPPELWGHLESCGALLVLIGPNWLSLCDTDGRRRIDVPGDYVHDEIHRALMWRKTVIPVLIDSAELPPKDQLPTGIAELTERQFMQLRVPYAHLDLPVITEALRSHVPVRRTDAQPVPPASGAAQPGSHSTYSGCAVVNSGSGNAIVNEDRNAQRGGRQ</sequence>
<organism evidence="3 4">
    <name type="scientific">Streptomyces lydicus</name>
    <dbReference type="NCBI Taxonomy" id="47763"/>
    <lineage>
        <taxon>Bacteria</taxon>
        <taxon>Bacillati</taxon>
        <taxon>Actinomycetota</taxon>
        <taxon>Actinomycetes</taxon>
        <taxon>Kitasatosporales</taxon>
        <taxon>Streptomycetaceae</taxon>
        <taxon>Streptomyces</taxon>
    </lineage>
</organism>
<feature type="region of interest" description="Disordered" evidence="1">
    <location>
        <begin position="162"/>
        <end position="188"/>
    </location>
</feature>
<evidence type="ECO:0000256" key="1">
    <source>
        <dbReference type="SAM" id="MobiDB-lite"/>
    </source>
</evidence>
<evidence type="ECO:0000313" key="3">
    <source>
        <dbReference type="EMBL" id="AZS69769.1"/>
    </source>
</evidence>
<dbReference type="GO" id="GO:0007165">
    <property type="term" value="P:signal transduction"/>
    <property type="evidence" value="ECO:0007669"/>
    <property type="project" value="InterPro"/>
</dbReference>
<dbReference type="InterPro" id="IPR035897">
    <property type="entry name" value="Toll_tir_struct_dom_sf"/>
</dbReference>
<dbReference type="AlphaFoldDB" id="A0A3Q9K6P2"/>
<dbReference type="Proteomes" id="UP000275579">
    <property type="component" value="Chromosome"/>
</dbReference>
<reference evidence="3 4" key="1">
    <citation type="submission" date="2018-04" db="EMBL/GenBank/DDBJ databases">
        <title>Complete genome sequences of Streptomyces lydicus strain WYEC and characterization of antagonistic properties of biological control agents.</title>
        <authorList>
            <person name="Mariita R.M."/>
            <person name="Sello J.K."/>
        </authorList>
    </citation>
    <scope>NUCLEOTIDE SEQUENCE [LARGE SCALE GENOMIC DNA]</scope>
    <source>
        <strain evidence="3 4">WYEC 108</strain>
    </source>
</reference>
<feature type="compositionally biased region" description="Polar residues" evidence="1">
    <location>
        <begin position="179"/>
        <end position="188"/>
    </location>
</feature>
<protein>
    <recommendedName>
        <fullName evidence="2">TIR domain-containing protein</fullName>
    </recommendedName>
</protein>
<feature type="domain" description="TIR" evidence="2">
    <location>
        <begin position="11"/>
        <end position="124"/>
    </location>
</feature>
<dbReference type="InterPro" id="IPR000157">
    <property type="entry name" value="TIR_dom"/>
</dbReference>
<gene>
    <name evidence="3" type="ORF">DDE74_01170</name>
</gene>
<evidence type="ECO:0000313" key="4">
    <source>
        <dbReference type="Proteomes" id="UP000275579"/>
    </source>
</evidence>
<dbReference type="SUPFAM" id="SSF52200">
    <property type="entry name" value="Toll/Interleukin receptor TIR domain"/>
    <property type="match status" value="1"/>
</dbReference>
<dbReference type="Pfam" id="PF13676">
    <property type="entry name" value="TIR_2"/>
    <property type="match status" value="1"/>
</dbReference>
<evidence type="ECO:0000259" key="2">
    <source>
        <dbReference type="Pfam" id="PF13676"/>
    </source>
</evidence>